<dbReference type="PANTHER" id="PTHR35191">
    <property type="entry name" value="PROPHAGE SIDE TAIL FIBER PROTEIN HOMOLOG STFQ-RELATED"/>
    <property type="match status" value="1"/>
</dbReference>
<sequence>MSDLNDLSRPVLTDTEPNVLDTLRAHIVRAATWAGYAATVNKVAGIMSGVTAAISGGRSLRLYRRNDANTADEEVVSLPGVSVGGNAATASAAQEGGALQAALVAKAPLASPALTGTPTAPTATAGTATTQLANTAFVAAAVANVVNSSPAALDTLNELAAALGNDPNFAASTATALGNRITKTSAARPGVTKLYRSDLDDAYNLQTAWGVDKSGYWSLRGYSGDTYHAPVYVGFAGAADAVPWSGVSGKPKTVAGYGITDMGSQSVNYANSAGNGGVTSVNGATGAVTVPTPTTANVLAATAGAARGGVGTYAFLTLVSSAAYQPSGIYPAGGLQWANAAAVNSGGTAGIAGSWKEMGGLFGVGNNGWPDQHRTTLFLRVA</sequence>
<reference evidence="1" key="1">
    <citation type="submission" date="2023-05" db="EMBL/GenBank/DDBJ databases">
        <title>Limnohabitans sp. strain HM2-2 Genome sequencing and assembly.</title>
        <authorList>
            <person name="Jung Y."/>
        </authorList>
    </citation>
    <scope>NUCLEOTIDE SEQUENCE</scope>
    <source>
        <strain evidence="1">HM2-2</strain>
    </source>
</reference>
<proteinExistence type="predicted"/>
<dbReference type="EMBL" id="JASGBH010000007">
    <property type="protein sequence ID" value="MDI9234307.1"/>
    <property type="molecule type" value="Genomic_DNA"/>
</dbReference>
<protein>
    <recommendedName>
        <fullName evidence="3">Tail fiber protein</fullName>
    </recommendedName>
</protein>
<gene>
    <name evidence="1" type="ORF">QLQ16_10710</name>
</gene>
<evidence type="ECO:0000313" key="1">
    <source>
        <dbReference type="EMBL" id="MDI9234307.1"/>
    </source>
</evidence>
<keyword evidence="2" id="KW-1185">Reference proteome</keyword>
<name>A0ABT6X838_9BURK</name>
<dbReference type="InterPro" id="IPR051934">
    <property type="entry name" value="Phage_Tail_Fiber_Structural"/>
</dbReference>
<comment type="caution">
    <text evidence="1">The sequence shown here is derived from an EMBL/GenBank/DDBJ whole genome shotgun (WGS) entry which is preliminary data.</text>
</comment>
<dbReference type="PANTHER" id="PTHR35191:SF1">
    <property type="entry name" value="PROPHAGE SIDE TAIL FIBER PROTEIN HOMOLOG STFQ-RELATED"/>
    <property type="match status" value="1"/>
</dbReference>
<dbReference type="Proteomes" id="UP001431902">
    <property type="component" value="Unassembled WGS sequence"/>
</dbReference>
<organism evidence="1 2">
    <name type="scientific">Limnohabitans lacus</name>
    <dbReference type="NCBI Taxonomy" id="3045173"/>
    <lineage>
        <taxon>Bacteria</taxon>
        <taxon>Pseudomonadati</taxon>
        <taxon>Pseudomonadota</taxon>
        <taxon>Betaproteobacteria</taxon>
        <taxon>Burkholderiales</taxon>
        <taxon>Comamonadaceae</taxon>
        <taxon>Limnohabitans</taxon>
    </lineage>
</organism>
<accession>A0ABT6X838</accession>
<evidence type="ECO:0000313" key="2">
    <source>
        <dbReference type="Proteomes" id="UP001431902"/>
    </source>
</evidence>
<dbReference type="RefSeq" id="WP_283224681.1">
    <property type="nucleotide sequence ID" value="NZ_JASGBH010000007.1"/>
</dbReference>
<evidence type="ECO:0008006" key="3">
    <source>
        <dbReference type="Google" id="ProtNLM"/>
    </source>
</evidence>